<dbReference type="InterPro" id="IPR013155">
    <property type="entry name" value="M/V/L/I-tRNA-synth_anticd-bd"/>
</dbReference>
<dbReference type="Pfam" id="PF10458">
    <property type="entry name" value="Val_tRNA-synt_C"/>
    <property type="match status" value="1"/>
</dbReference>
<comment type="subunit">
    <text evidence="2 12">Monomer.</text>
</comment>
<proteinExistence type="inferred from homology"/>
<dbReference type="FunFam" id="1.10.287.380:FF:000001">
    <property type="entry name" value="Valine--tRNA ligase"/>
    <property type="match status" value="1"/>
</dbReference>
<dbReference type="CDD" id="cd00817">
    <property type="entry name" value="ValRS_core"/>
    <property type="match status" value="1"/>
</dbReference>
<keyword evidence="3 12" id="KW-0963">Cytoplasm</keyword>
<dbReference type="Pfam" id="PF08264">
    <property type="entry name" value="Anticodon_1"/>
    <property type="match status" value="1"/>
</dbReference>
<dbReference type="InterPro" id="IPR002303">
    <property type="entry name" value="Valyl-tRNA_ligase"/>
</dbReference>
<dbReference type="PROSITE" id="PS00178">
    <property type="entry name" value="AA_TRNA_LIGASE_I"/>
    <property type="match status" value="1"/>
</dbReference>
<feature type="binding site" evidence="12">
    <location>
        <position position="551"/>
    </location>
    <ligand>
        <name>ATP</name>
        <dbReference type="ChEBI" id="CHEBI:30616"/>
    </ligand>
</feature>
<dbReference type="AlphaFoldDB" id="A0A9D2MHJ9"/>
<dbReference type="FunFam" id="1.10.730.10:FF:000014">
    <property type="entry name" value="Valine--tRNA ligase"/>
    <property type="match status" value="1"/>
</dbReference>
<dbReference type="Gene3D" id="3.40.50.620">
    <property type="entry name" value="HUPs"/>
    <property type="match status" value="2"/>
</dbReference>
<feature type="domain" description="Methionyl/Valyl/Leucyl/Isoleucyl-tRNA synthetase anticodon-binding" evidence="14">
    <location>
        <begin position="631"/>
        <end position="777"/>
    </location>
</feature>
<reference evidence="16" key="1">
    <citation type="journal article" date="2021" name="PeerJ">
        <title>Extensive microbial diversity within the chicken gut microbiome revealed by metagenomics and culture.</title>
        <authorList>
            <person name="Gilroy R."/>
            <person name="Ravi A."/>
            <person name="Getino M."/>
            <person name="Pursley I."/>
            <person name="Horton D.L."/>
            <person name="Alikhan N.F."/>
            <person name="Baker D."/>
            <person name="Gharbi K."/>
            <person name="Hall N."/>
            <person name="Watson M."/>
            <person name="Adriaenssens E.M."/>
            <person name="Foster-Nyarko E."/>
            <person name="Jarju S."/>
            <person name="Secka A."/>
            <person name="Antonio M."/>
            <person name="Oren A."/>
            <person name="Chaudhuri R.R."/>
            <person name="La Ragione R."/>
            <person name="Hildebrand F."/>
            <person name="Pallen M.J."/>
        </authorList>
    </citation>
    <scope>NUCLEOTIDE SEQUENCE</scope>
    <source>
        <strain evidence="16">ChiHjej9B8-13557</strain>
    </source>
</reference>
<evidence type="ECO:0000256" key="1">
    <source>
        <dbReference type="ARBA" id="ARBA00004496"/>
    </source>
</evidence>
<dbReference type="InterPro" id="IPR009008">
    <property type="entry name" value="Val/Leu/Ile-tRNA-synth_edit"/>
</dbReference>
<dbReference type="InterPro" id="IPR002300">
    <property type="entry name" value="aa-tRNA-synth_Ia"/>
</dbReference>
<dbReference type="PRINTS" id="PR00986">
    <property type="entry name" value="TRNASYNTHVAL"/>
</dbReference>
<dbReference type="InterPro" id="IPR014729">
    <property type="entry name" value="Rossmann-like_a/b/a_fold"/>
</dbReference>
<dbReference type="InterPro" id="IPR010978">
    <property type="entry name" value="tRNA-bd_arm"/>
</dbReference>
<dbReference type="InterPro" id="IPR009080">
    <property type="entry name" value="tRNAsynth_Ia_anticodon-bd"/>
</dbReference>
<evidence type="ECO:0000256" key="8">
    <source>
        <dbReference type="ARBA" id="ARBA00023054"/>
    </source>
</evidence>
<dbReference type="PANTHER" id="PTHR11946:SF93">
    <property type="entry name" value="VALINE--TRNA LIGASE, CHLOROPLASTIC_MITOCHONDRIAL 2"/>
    <property type="match status" value="1"/>
</dbReference>
<feature type="coiled-coil region" evidence="12">
    <location>
        <begin position="831"/>
        <end position="895"/>
    </location>
</feature>
<evidence type="ECO:0000256" key="11">
    <source>
        <dbReference type="ARBA" id="ARBA00060830"/>
    </source>
</evidence>
<keyword evidence="8 12" id="KW-0175">Coiled coil</keyword>
<evidence type="ECO:0000256" key="10">
    <source>
        <dbReference type="ARBA" id="ARBA00047552"/>
    </source>
</evidence>
<dbReference type="InterPro" id="IPR019499">
    <property type="entry name" value="Val-tRNA_synth_tRNA-bd"/>
</dbReference>
<keyword evidence="6 12" id="KW-0067">ATP-binding</keyword>
<keyword evidence="5 12" id="KW-0547">Nucleotide-binding</keyword>
<reference evidence="16" key="2">
    <citation type="submission" date="2021-04" db="EMBL/GenBank/DDBJ databases">
        <authorList>
            <person name="Gilroy R."/>
        </authorList>
    </citation>
    <scope>NUCLEOTIDE SEQUENCE</scope>
    <source>
        <strain evidence="16">ChiHjej9B8-13557</strain>
    </source>
</reference>
<feature type="short sequence motif" description="'HIGH' region" evidence="12">
    <location>
        <begin position="45"/>
        <end position="55"/>
    </location>
</feature>
<comment type="domain">
    <text evidence="12">The C-terminal coiled-coil domain is crucial for aminoacylation activity.</text>
</comment>
<comment type="function">
    <text evidence="12">Catalyzes the attachment of valine to tRNA(Val). As ValRS can inadvertently accommodate and process structurally similar amino acids such as threonine, to avoid such errors, it has a 'posttransfer' editing activity that hydrolyzes mischarged Thr-tRNA(Val) in a tRNA-dependent manner.</text>
</comment>
<dbReference type="Gene3D" id="3.90.740.10">
    <property type="entry name" value="Valyl/Leucyl/Isoleucyl-tRNA synthetase, editing domain"/>
    <property type="match status" value="1"/>
</dbReference>
<evidence type="ECO:0000256" key="3">
    <source>
        <dbReference type="ARBA" id="ARBA00022490"/>
    </source>
</evidence>
<dbReference type="GO" id="GO:0005524">
    <property type="term" value="F:ATP binding"/>
    <property type="evidence" value="ECO:0007669"/>
    <property type="project" value="UniProtKB-UniRule"/>
</dbReference>
<keyword evidence="9 12" id="KW-0030">Aminoacyl-tRNA synthetase</keyword>
<evidence type="ECO:0000256" key="7">
    <source>
        <dbReference type="ARBA" id="ARBA00022917"/>
    </source>
</evidence>
<sequence>MKELAKQYDPSQVEDRIYQFWQEGGYFHTKIDRSKKPYTIVMPPPNVTGQLHMGHAVDNTMQDILIRQKRMQGYAALWVPGTDHASIATEAKVVEAMAKEGLTKEMVGRDGFLERAWDWKNRYGSRIVSQLKKLGSSCDWQRERFTMDEGCSDAVREVFVRLYDKGLIYRGNRMVNWCPHCNTSISDAEVEYAEQDGHFWHLLYPVKETGEMLELATTRPETMLGDTAVAINPDDPRYAHLHGCHVILPLLDKEIPIVCDEHADMTKGTGVVKITPAHDPNDFEVGLRHDLPIVRVFTYDGHMTGKADKEAADALFAAGKNTVNEPRVLDCGKYAGMTTMEARKAIVADLEAGGYLKYVEPLKHEVGSCYRCHTTIEPMVSKQWFVKMEPLAKPAVAAVEEGKIRFVPERFTKNYMNWMKNTRDWCISRQLWWGHQIPAWYCDDCGETVVAKDAPAVCPKCGCAHLTRDPDTLDTWFSSALWPFSTLGWPEKTEDLDYFYPTSTLVTGYDIIGFWVSRMIFSGLAYTGQAPFSTVCIHGIVRDSQGRKMSKSLGNGIDPLEVIAQYGADALRFMLVDGSTPGNDMRYSEKKVEAARNFANKLWNATRFVLMNLPESFAPGLPDDSLLDMSDKWVLTKLGQTAGAMTDNIDHYELGLAAAKINSFIWDVYCDWFIEIAKPRLNSGDAVQADTARRVLVYVLSESLKLLHPFMPFITEELYQALPGSGETIMTAAWPAADPARSWPEEEEAFEKVMDYIKAVRTMRTEMNVHPAKRTSMIIETADPAPFQRAEVYLAKFAFATDVAFTARYEGSTDGMVQVSTHAARGFIPMMELIDRDKELARLNKEKAKAEKELAMFEKQLANPKFVEKAPAALVDETRAKAARSRDKLDNIEQSIRALG</sequence>
<dbReference type="SUPFAM" id="SSF50677">
    <property type="entry name" value="ValRS/IleRS/LeuRS editing domain"/>
    <property type="match status" value="1"/>
</dbReference>
<feature type="short sequence motif" description="'KMSKS' region" evidence="12">
    <location>
        <begin position="548"/>
        <end position="552"/>
    </location>
</feature>
<evidence type="ECO:0000256" key="12">
    <source>
        <dbReference type="HAMAP-Rule" id="MF_02004"/>
    </source>
</evidence>
<feature type="domain" description="Aminoacyl-tRNA synthetase class Ia" evidence="13">
    <location>
        <begin position="17"/>
        <end position="587"/>
    </location>
</feature>
<dbReference type="NCBIfam" id="NF004349">
    <property type="entry name" value="PRK05729.1"/>
    <property type="match status" value="1"/>
</dbReference>
<dbReference type="GO" id="GO:0004832">
    <property type="term" value="F:valine-tRNA ligase activity"/>
    <property type="evidence" value="ECO:0007669"/>
    <property type="project" value="UniProtKB-UniRule"/>
</dbReference>
<dbReference type="Pfam" id="PF00133">
    <property type="entry name" value="tRNA-synt_1"/>
    <property type="match status" value="1"/>
</dbReference>
<keyword evidence="4 12" id="KW-0436">Ligase</keyword>
<evidence type="ECO:0000259" key="13">
    <source>
        <dbReference type="Pfam" id="PF00133"/>
    </source>
</evidence>
<dbReference type="Gene3D" id="1.10.730.10">
    <property type="entry name" value="Isoleucyl-tRNA Synthetase, Domain 1"/>
    <property type="match status" value="1"/>
</dbReference>
<comment type="similarity">
    <text evidence="11 12">Belongs to the class-I aminoacyl-tRNA synthetase family. ValS type 1 subfamily.</text>
</comment>
<keyword evidence="7 12" id="KW-0648">Protein biosynthesis</keyword>
<evidence type="ECO:0000259" key="15">
    <source>
        <dbReference type="Pfam" id="PF10458"/>
    </source>
</evidence>
<comment type="caution">
    <text evidence="16">The sequence shown here is derived from an EMBL/GenBank/DDBJ whole genome shotgun (WGS) entry which is preliminary data.</text>
</comment>
<dbReference type="NCBIfam" id="TIGR00422">
    <property type="entry name" value="valS"/>
    <property type="match status" value="1"/>
</dbReference>
<dbReference type="HAMAP" id="MF_02004">
    <property type="entry name" value="Val_tRNA_synth_type1"/>
    <property type="match status" value="1"/>
</dbReference>
<dbReference type="FunFam" id="3.40.50.620:FF:000098">
    <property type="entry name" value="Valine--tRNA ligase"/>
    <property type="match status" value="1"/>
</dbReference>
<protein>
    <recommendedName>
        <fullName evidence="12">Valine--tRNA ligase</fullName>
        <ecNumber evidence="12">6.1.1.9</ecNumber>
    </recommendedName>
    <alternativeName>
        <fullName evidence="12">Valyl-tRNA synthetase</fullName>
        <shortName evidence="12">ValRS</shortName>
    </alternativeName>
</protein>
<dbReference type="GO" id="GO:0002161">
    <property type="term" value="F:aminoacyl-tRNA deacylase activity"/>
    <property type="evidence" value="ECO:0007669"/>
    <property type="project" value="InterPro"/>
</dbReference>
<evidence type="ECO:0000256" key="5">
    <source>
        <dbReference type="ARBA" id="ARBA00022741"/>
    </source>
</evidence>
<comment type="catalytic activity">
    <reaction evidence="10 12">
        <text>tRNA(Val) + L-valine + ATP = L-valyl-tRNA(Val) + AMP + diphosphate</text>
        <dbReference type="Rhea" id="RHEA:10704"/>
        <dbReference type="Rhea" id="RHEA-COMP:9672"/>
        <dbReference type="Rhea" id="RHEA-COMP:9708"/>
        <dbReference type="ChEBI" id="CHEBI:30616"/>
        <dbReference type="ChEBI" id="CHEBI:33019"/>
        <dbReference type="ChEBI" id="CHEBI:57762"/>
        <dbReference type="ChEBI" id="CHEBI:78442"/>
        <dbReference type="ChEBI" id="CHEBI:78537"/>
        <dbReference type="ChEBI" id="CHEBI:456215"/>
        <dbReference type="EC" id="6.1.1.9"/>
    </reaction>
</comment>
<name>A0A9D2MHJ9_9FIRM</name>
<evidence type="ECO:0000313" key="16">
    <source>
        <dbReference type="EMBL" id="HJB59673.1"/>
    </source>
</evidence>
<dbReference type="InterPro" id="IPR033705">
    <property type="entry name" value="Anticodon_Ia_Val"/>
</dbReference>
<organism evidence="16 17">
    <name type="scientific">Candidatus Faecalibacterium faecipullorum</name>
    <dbReference type="NCBI Taxonomy" id="2838578"/>
    <lineage>
        <taxon>Bacteria</taxon>
        <taxon>Bacillati</taxon>
        <taxon>Bacillota</taxon>
        <taxon>Clostridia</taxon>
        <taxon>Eubacteriales</taxon>
        <taxon>Oscillospiraceae</taxon>
        <taxon>Faecalibacterium</taxon>
    </lineage>
</organism>
<dbReference type="GO" id="GO:0005829">
    <property type="term" value="C:cytosol"/>
    <property type="evidence" value="ECO:0007669"/>
    <property type="project" value="TreeGrafter"/>
</dbReference>
<evidence type="ECO:0000256" key="9">
    <source>
        <dbReference type="ARBA" id="ARBA00023146"/>
    </source>
</evidence>
<gene>
    <name evidence="12" type="primary">valS</name>
    <name evidence="16" type="ORF">H9771_08505</name>
</gene>
<dbReference type="PANTHER" id="PTHR11946">
    <property type="entry name" value="VALYL-TRNA SYNTHETASES"/>
    <property type="match status" value="1"/>
</dbReference>
<dbReference type="InterPro" id="IPR001412">
    <property type="entry name" value="aa-tRNA-synth_I_CS"/>
</dbReference>
<dbReference type="SUPFAM" id="SSF46589">
    <property type="entry name" value="tRNA-binding arm"/>
    <property type="match status" value="1"/>
</dbReference>
<dbReference type="EC" id="6.1.1.9" evidence="12"/>
<evidence type="ECO:0000256" key="6">
    <source>
        <dbReference type="ARBA" id="ARBA00022840"/>
    </source>
</evidence>
<dbReference type="InterPro" id="IPR037118">
    <property type="entry name" value="Val-tRNA_synth_C_sf"/>
</dbReference>
<feature type="domain" description="Valyl-tRNA synthetase tRNA-binding arm" evidence="15">
    <location>
        <begin position="836"/>
        <end position="899"/>
    </location>
</feature>
<dbReference type="SUPFAM" id="SSF47323">
    <property type="entry name" value="Anticodon-binding domain of a subclass of class I aminoacyl-tRNA synthetases"/>
    <property type="match status" value="1"/>
</dbReference>
<dbReference type="CDD" id="cd07962">
    <property type="entry name" value="Anticodon_Ia_Val"/>
    <property type="match status" value="1"/>
</dbReference>
<evidence type="ECO:0000259" key="14">
    <source>
        <dbReference type="Pfam" id="PF08264"/>
    </source>
</evidence>
<dbReference type="GO" id="GO:0006438">
    <property type="term" value="P:valyl-tRNA aminoacylation"/>
    <property type="evidence" value="ECO:0007669"/>
    <property type="project" value="UniProtKB-UniRule"/>
</dbReference>
<evidence type="ECO:0000313" key="17">
    <source>
        <dbReference type="Proteomes" id="UP000824211"/>
    </source>
</evidence>
<dbReference type="FunFam" id="3.40.50.620:FF:000032">
    <property type="entry name" value="Valine--tRNA ligase"/>
    <property type="match status" value="1"/>
</dbReference>
<comment type="subcellular location">
    <subcellularLocation>
        <location evidence="1 12">Cytoplasm</location>
    </subcellularLocation>
</comment>
<accession>A0A9D2MHJ9</accession>
<dbReference type="Proteomes" id="UP000824211">
    <property type="component" value="Unassembled WGS sequence"/>
</dbReference>
<dbReference type="EMBL" id="DWXX01000156">
    <property type="protein sequence ID" value="HJB59673.1"/>
    <property type="molecule type" value="Genomic_DNA"/>
</dbReference>
<evidence type="ECO:0000256" key="4">
    <source>
        <dbReference type="ARBA" id="ARBA00022598"/>
    </source>
</evidence>
<evidence type="ECO:0000256" key="2">
    <source>
        <dbReference type="ARBA" id="ARBA00011245"/>
    </source>
</evidence>
<comment type="domain">
    <text evidence="12">ValRS has two distinct active sites: one for aminoacylation and one for editing. The misactivated threonine is translocated from the active site to the editing site.</text>
</comment>
<dbReference type="Gene3D" id="1.10.287.380">
    <property type="entry name" value="Valyl-tRNA synthetase, C-terminal domain"/>
    <property type="match status" value="1"/>
</dbReference>
<dbReference type="SUPFAM" id="SSF52374">
    <property type="entry name" value="Nucleotidylyl transferase"/>
    <property type="match status" value="1"/>
</dbReference>